<reference evidence="1 2" key="1">
    <citation type="submission" date="2019-06" db="EMBL/GenBank/DDBJ databases">
        <title>Sequencing the genomes of 1000 actinobacteria strains.</title>
        <authorList>
            <person name="Klenk H.-P."/>
        </authorList>
    </citation>
    <scope>NUCLEOTIDE SEQUENCE [LARGE SCALE GENOMIC DNA]</scope>
    <source>
        <strain evidence="1 2">DSM 20169</strain>
    </source>
</reference>
<organism evidence="1 2">
    <name type="scientific">Microbacterium saperdae</name>
    <dbReference type="NCBI Taxonomy" id="69368"/>
    <lineage>
        <taxon>Bacteria</taxon>
        <taxon>Bacillati</taxon>
        <taxon>Actinomycetota</taxon>
        <taxon>Actinomycetes</taxon>
        <taxon>Micrococcales</taxon>
        <taxon>Microbacteriaceae</taxon>
        <taxon>Microbacterium</taxon>
    </lineage>
</organism>
<evidence type="ECO:0000313" key="1">
    <source>
        <dbReference type="EMBL" id="TQL86941.1"/>
    </source>
</evidence>
<comment type="caution">
    <text evidence="1">The sequence shown here is derived from an EMBL/GenBank/DDBJ whole genome shotgun (WGS) entry which is preliminary data.</text>
</comment>
<dbReference type="EMBL" id="VFOX01000001">
    <property type="protein sequence ID" value="TQL86941.1"/>
    <property type="molecule type" value="Genomic_DNA"/>
</dbReference>
<accession>A0A543BQ33</accession>
<dbReference type="RefSeq" id="WP_141872742.1">
    <property type="nucleotide sequence ID" value="NZ_VFOX01000001.1"/>
</dbReference>
<dbReference type="Proteomes" id="UP000317209">
    <property type="component" value="Unassembled WGS sequence"/>
</dbReference>
<sequence>MLRGACDPYRSDLGSPDRALIASSGDYSYETATRDGRLFRFRTDRDVAEADAVIVGITIEDATVRPTLDFG</sequence>
<keyword evidence="2" id="KW-1185">Reference proteome</keyword>
<name>A0A543BQ33_9MICO</name>
<dbReference type="OrthoDB" id="5055315at2"/>
<dbReference type="AlphaFoldDB" id="A0A543BQ33"/>
<proteinExistence type="predicted"/>
<protein>
    <submittedName>
        <fullName evidence="1">Uncharacterized protein</fullName>
    </submittedName>
</protein>
<gene>
    <name evidence="1" type="ORF">FB560_2606</name>
</gene>
<evidence type="ECO:0000313" key="2">
    <source>
        <dbReference type="Proteomes" id="UP000317209"/>
    </source>
</evidence>